<dbReference type="AlphaFoldDB" id="A0A8I0MZI1"/>
<evidence type="ECO:0000313" key="3">
    <source>
        <dbReference type="Proteomes" id="UP000660708"/>
    </source>
</evidence>
<evidence type="ECO:0000313" key="2">
    <source>
        <dbReference type="EMBL" id="MBE0347834.1"/>
    </source>
</evidence>
<gene>
    <name evidence="2" type="ORF">PPEP_a4196</name>
</gene>
<organism evidence="2 3">
    <name type="scientific">Pseudoalteromonas peptidolytica F12-50-A1</name>
    <dbReference type="NCBI Taxonomy" id="1315280"/>
    <lineage>
        <taxon>Bacteria</taxon>
        <taxon>Pseudomonadati</taxon>
        <taxon>Pseudomonadota</taxon>
        <taxon>Gammaproteobacteria</taxon>
        <taxon>Alteromonadales</taxon>
        <taxon>Pseudoalteromonadaceae</taxon>
        <taxon>Pseudoalteromonas</taxon>
    </lineage>
</organism>
<keyword evidence="3" id="KW-1185">Reference proteome</keyword>
<proteinExistence type="predicted"/>
<comment type="caution">
    <text evidence="2">The sequence shown here is derived from an EMBL/GenBank/DDBJ whole genome shotgun (WGS) entry which is preliminary data.</text>
</comment>
<feature type="region of interest" description="Disordered" evidence="1">
    <location>
        <begin position="124"/>
        <end position="145"/>
    </location>
</feature>
<dbReference type="Proteomes" id="UP000660708">
    <property type="component" value="Unassembled WGS sequence"/>
</dbReference>
<reference evidence="2 3" key="1">
    <citation type="submission" date="2015-06" db="EMBL/GenBank/DDBJ databases">
        <title>Genome sequence of Pseudoalteromonas peptidolytica.</title>
        <authorList>
            <person name="Xie B.-B."/>
            <person name="Rong J.-C."/>
            <person name="Qin Q.-L."/>
            <person name="Zhang Y.-Z."/>
        </authorList>
    </citation>
    <scope>NUCLEOTIDE SEQUENCE [LARGE SCALE GENOMIC DNA]</scope>
    <source>
        <strain evidence="2 3">F12-50-A1</strain>
    </source>
</reference>
<sequence length="295" mass="32759">MFYIDIQRETERRYSAEKFMPFKHRTEQTGKQGGVYDVLDSYMFAAIKKLPMAGTYLIVEDEGNPPLISYRLYGHTEYWWMLMTYNSLVSPMQLKAGVSIKYPILSELEALYAKLAARERHPNVKKVAASTPQTTGKIGDPDSLNHIIPSGNGNTNAMLLRAYASFAAQKYDLAYAIIDDFQTTEGINIDSSSGIDHTPYKVDMSAGGRRAPVLTTVTHHLLDAANGNAVHIAMLPDTEGLNIEYSLDGGTTWEAFNKGVIFTKGGDHITLRFIYNPSAGASMKRAFNGYVIVHN</sequence>
<evidence type="ECO:0000256" key="1">
    <source>
        <dbReference type="SAM" id="MobiDB-lite"/>
    </source>
</evidence>
<name>A0A8I0MZI1_9GAMM</name>
<accession>A0A8I0MZI1</accession>
<dbReference type="RefSeq" id="WP_125251869.1">
    <property type="nucleotide sequence ID" value="NZ_AQHF01000028.1"/>
</dbReference>
<dbReference type="EMBL" id="AQHF01000028">
    <property type="protein sequence ID" value="MBE0347834.1"/>
    <property type="molecule type" value="Genomic_DNA"/>
</dbReference>
<protein>
    <submittedName>
        <fullName evidence="2">Uncharacterized protein</fullName>
    </submittedName>
</protein>